<gene>
    <name evidence="1" type="ORF">P691DRAFT_809356</name>
</gene>
<protein>
    <submittedName>
        <fullName evidence="1">PLC-like phosphodiesterase</fullName>
    </submittedName>
</protein>
<dbReference type="OrthoDB" id="1046782at2759"/>
<dbReference type="EMBL" id="MU151096">
    <property type="protein sequence ID" value="KAF9450833.1"/>
    <property type="molecule type" value="Genomic_DNA"/>
</dbReference>
<sequence length="365" mass="40723">MRSQQSLLATNALEEILERGRPLLGTDTGCSSSSKTCDWMAKIPDSTKLIHMNLPGVHDAATGNYSDARQAELLRYTGPIPDANAFRCQERFFFEMLNDGIRVFDMRIAYNPGNDTIGFYHSQALLAPTTRFEDVFFGFYNWLDQHPTEAVLISVMYESGTGTPNDAKFQQHVYDFFTTDLAKRYWVQRNGTLGTLGEARGKLTLLQRSNYALLNTTENPNILGIDLGPDRWTDNGQNIALVYNQNQNKVAYIEDNYNIVLPAGTGPADYIEAKFNVTTQHLTNATSSDLHPDQLFISFASAAATALTNPPMTPRLYALGDGDQVQGMDQRLLPWLKEHKGKRFGIVMLDFYDAVPGLVEAVIGL</sequence>
<dbReference type="Proteomes" id="UP000807342">
    <property type="component" value="Unassembled WGS sequence"/>
</dbReference>
<evidence type="ECO:0000313" key="1">
    <source>
        <dbReference type="EMBL" id="KAF9450833.1"/>
    </source>
</evidence>
<dbReference type="AlphaFoldDB" id="A0A9P6C748"/>
<keyword evidence="2" id="KW-1185">Reference proteome</keyword>
<accession>A0A9P6C748</accession>
<comment type="caution">
    <text evidence="1">The sequence shown here is derived from an EMBL/GenBank/DDBJ whole genome shotgun (WGS) entry which is preliminary data.</text>
</comment>
<dbReference type="PANTHER" id="PTHR13593">
    <property type="match status" value="1"/>
</dbReference>
<dbReference type="SUPFAM" id="SSF51695">
    <property type="entry name" value="PLC-like phosphodiesterases"/>
    <property type="match status" value="1"/>
</dbReference>
<dbReference type="GO" id="GO:0008081">
    <property type="term" value="F:phosphoric diester hydrolase activity"/>
    <property type="evidence" value="ECO:0007669"/>
    <property type="project" value="InterPro"/>
</dbReference>
<proteinExistence type="predicted"/>
<name>A0A9P6C748_9AGAR</name>
<dbReference type="PROSITE" id="PS50007">
    <property type="entry name" value="PIPLC_X_DOMAIN"/>
    <property type="match status" value="1"/>
</dbReference>
<dbReference type="InterPro" id="IPR051057">
    <property type="entry name" value="PI-PLC_domain"/>
</dbReference>
<feature type="non-terminal residue" evidence="1">
    <location>
        <position position="1"/>
    </location>
</feature>
<dbReference type="InterPro" id="IPR017946">
    <property type="entry name" value="PLC-like_Pdiesterase_TIM-brl"/>
</dbReference>
<reference evidence="1" key="1">
    <citation type="submission" date="2020-11" db="EMBL/GenBank/DDBJ databases">
        <authorList>
            <consortium name="DOE Joint Genome Institute"/>
            <person name="Ahrendt S."/>
            <person name="Riley R."/>
            <person name="Andreopoulos W."/>
            <person name="Labutti K."/>
            <person name="Pangilinan J."/>
            <person name="Ruiz-Duenas F.J."/>
            <person name="Barrasa J.M."/>
            <person name="Sanchez-Garcia M."/>
            <person name="Camarero S."/>
            <person name="Miyauchi S."/>
            <person name="Serrano A."/>
            <person name="Linde D."/>
            <person name="Babiker R."/>
            <person name="Drula E."/>
            <person name="Ayuso-Fernandez I."/>
            <person name="Pacheco R."/>
            <person name="Padilla G."/>
            <person name="Ferreira P."/>
            <person name="Barriuso J."/>
            <person name="Kellner H."/>
            <person name="Castanera R."/>
            <person name="Alfaro M."/>
            <person name="Ramirez L."/>
            <person name="Pisabarro A.G."/>
            <person name="Kuo A."/>
            <person name="Tritt A."/>
            <person name="Lipzen A."/>
            <person name="He G."/>
            <person name="Yan M."/>
            <person name="Ng V."/>
            <person name="Cullen D."/>
            <person name="Martin F."/>
            <person name="Rosso M.-N."/>
            <person name="Henrissat B."/>
            <person name="Hibbett D."/>
            <person name="Martinez A.T."/>
            <person name="Grigoriev I.V."/>
        </authorList>
    </citation>
    <scope>NUCLEOTIDE SEQUENCE</scope>
    <source>
        <strain evidence="1">MF-IS2</strain>
    </source>
</reference>
<evidence type="ECO:0000313" key="2">
    <source>
        <dbReference type="Proteomes" id="UP000807342"/>
    </source>
</evidence>
<dbReference type="PANTHER" id="PTHR13593:SF116">
    <property type="entry name" value="PLC-LIKE PHOSPHODIESTERASE"/>
    <property type="match status" value="1"/>
</dbReference>
<organism evidence="1 2">
    <name type="scientific">Macrolepiota fuliginosa MF-IS2</name>
    <dbReference type="NCBI Taxonomy" id="1400762"/>
    <lineage>
        <taxon>Eukaryota</taxon>
        <taxon>Fungi</taxon>
        <taxon>Dikarya</taxon>
        <taxon>Basidiomycota</taxon>
        <taxon>Agaricomycotina</taxon>
        <taxon>Agaricomycetes</taxon>
        <taxon>Agaricomycetidae</taxon>
        <taxon>Agaricales</taxon>
        <taxon>Agaricineae</taxon>
        <taxon>Agaricaceae</taxon>
        <taxon>Macrolepiota</taxon>
    </lineage>
</organism>
<dbReference type="GO" id="GO:0006629">
    <property type="term" value="P:lipid metabolic process"/>
    <property type="evidence" value="ECO:0007669"/>
    <property type="project" value="InterPro"/>
</dbReference>
<dbReference type="Gene3D" id="3.20.20.190">
    <property type="entry name" value="Phosphatidylinositol (PI) phosphodiesterase"/>
    <property type="match status" value="1"/>
</dbReference>